<name>A0ABV7XCA8_9SPHN</name>
<keyword evidence="9" id="KW-1185">Reference proteome</keyword>
<evidence type="ECO:0000259" key="7">
    <source>
        <dbReference type="PROSITE" id="PS51123"/>
    </source>
</evidence>
<dbReference type="PANTHER" id="PTHR30329">
    <property type="entry name" value="STATOR ELEMENT OF FLAGELLAR MOTOR COMPLEX"/>
    <property type="match status" value="1"/>
</dbReference>
<reference evidence="9" key="1">
    <citation type="journal article" date="2019" name="Int. J. Syst. Evol. Microbiol.">
        <title>The Global Catalogue of Microorganisms (GCM) 10K type strain sequencing project: providing services to taxonomists for standard genome sequencing and annotation.</title>
        <authorList>
            <consortium name="The Broad Institute Genomics Platform"/>
            <consortium name="The Broad Institute Genome Sequencing Center for Infectious Disease"/>
            <person name="Wu L."/>
            <person name="Ma J."/>
        </authorList>
    </citation>
    <scope>NUCLEOTIDE SEQUENCE [LARGE SCALE GENOMIC DNA]</scope>
    <source>
        <strain evidence="9">KCTC 42644</strain>
    </source>
</reference>
<dbReference type="RefSeq" id="WP_380861966.1">
    <property type="nucleotide sequence ID" value="NZ_JBHRXV010000011.1"/>
</dbReference>
<keyword evidence="6" id="KW-0732">Signal</keyword>
<evidence type="ECO:0000256" key="2">
    <source>
        <dbReference type="ARBA" id="ARBA00023136"/>
    </source>
</evidence>
<organism evidence="8 9">
    <name type="scientific">Sphingoaurantiacus capsulatus</name>
    <dbReference type="NCBI Taxonomy" id="1771310"/>
    <lineage>
        <taxon>Bacteria</taxon>
        <taxon>Pseudomonadati</taxon>
        <taxon>Pseudomonadota</taxon>
        <taxon>Alphaproteobacteria</taxon>
        <taxon>Sphingomonadales</taxon>
        <taxon>Sphingosinicellaceae</taxon>
        <taxon>Sphingoaurantiacus</taxon>
    </lineage>
</organism>
<evidence type="ECO:0000256" key="1">
    <source>
        <dbReference type="ARBA" id="ARBA00004442"/>
    </source>
</evidence>
<dbReference type="PROSITE" id="PS51123">
    <property type="entry name" value="OMPA_2"/>
    <property type="match status" value="1"/>
</dbReference>
<keyword evidence="5" id="KW-0175">Coiled coil</keyword>
<feature type="chain" id="PRO_5045730732" evidence="6">
    <location>
        <begin position="23"/>
        <end position="276"/>
    </location>
</feature>
<dbReference type="EMBL" id="JBHRXV010000011">
    <property type="protein sequence ID" value="MFC3713456.1"/>
    <property type="molecule type" value="Genomic_DNA"/>
</dbReference>
<feature type="coiled-coil region" evidence="5">
    <location>
        <begin position="107"/>
        <end position="148"/>
    </location>
</feature>
<proteinExistence type="predicted"/>
<keyword evidence="2 4" id="KW-0472">Membrane</keyword>
<dbReference type="PANTHER" id="PTHR30329:SF21">
    <property type="entry name" value="LIPOPROTEIN YIAD-RELATED"/>
    <property type="match status" value="1"/>
</dbReference>
<evidence type="ECO:0000313" key="8">
    <source>
        <dbReference type="EMBL" id="MFC3713456.1"/>
    </source>
</evidence>
<comment type="subcellular location">
    <subcellularLocation>
        <location evidence="1">Cell outer membrane</location>
    </subcellularLocation>
</comment>
<dbReference type="Pfam" id="PF00691">
    <property type="entry name" value="OmpA"/>
    <property type="match status" value="1"/>
</dbReference>
<evidence type="ECO:0000313" key="9">
    <source>
        <dbReference type="Proteomes" id="UP001595615"/>
    </source>
</evidence>
<evidence type="ECO:0000256" key="6">
    <source>
        <dbReference type="SAM" id="SignalP"/>
    </source>
</evidence>
<dbReference type="CDD" id="cd07185">
    <property type="entry name" value="OmpA_C-like"/>
    <property type="match status" value="1"/>
</dbReference>
<dbReference type="InterPro" id="IPR050330">
    <property type="entry name" value="Bact_OuterMem_StrucFunc"/>
</dbReference>
<gene>
    <name evidence="8" type="ORF">ACFOMD_12795</name>
</gene>
<sequence length="276" mass="29425">MNRKFWLAATAATMAISAPALADKEDRIIIEQAQAKIFAAKGDANVARYGGAQLDEADRAIADLRTNLDNDDAKDSRNILNRIDALVETAKVRARTAALKDQVADANTQQVTEVADAQARAAAAEREASAAKAQANNLRTQLRDYQLRQTALGAQLVLQDVIFETGKATLRPGATARLQPLVTYLNASPEVKVRIDGHTDSVGSDAMNLQLSKARAGAVRSALVTAGVDAARIQAVGHGETNPVATNVNAAGRQANRRVELTMIGQQLDRQVAVVR</sequence>
<evidence type="ECO:0000256" key="4">
    <source>
        <dbReference type="PROSITE-ProRule" id="PRU00473"/>
    </source>
</evidence>
<dbReference type="InterPro" id="IPR036737">
    <property type="entry name" value="OmpA-like_sf"/>
</dbReference>
<dbReference type="Gene3D" id="3.30.1330.60">
    <property type="entry name" value="OmpA-like domain"/>
    <property type="match status" value="1"/>
</dbReference>
<dbReference type="InterPro" id="IPR006665">
    <property type="entry name" value="OmpA-like"/>
</dbReference>
<protein>
    <submittedName>
        <fullName evidence="8">OmpA family protein</fullName>
    </submittedName>
</protein>
<dbReference type="InterPro" id="IPR006664">
    <property type="entry name" value="OMP_bac"/>
</dbReference>
<evidence type="ECO:0000256" key="3">
    <source>
        <dbReference type="ARBA" id="ARBA00023237"/>
    </source>
</evidence>
<dbReference type="SUPFAM" id="SSF103088">
    <property type="entry name" value="OmpA-like"/>
    <property type="match status" value="1"/>
</dbReference>
<accession>A0ABV7XCA8</accession>
<dbReference type="Proteomes" id="UP001595615">
    <property type="component" value="Unassembled WGS sequence"/>
</dbReference>
<feature type="signal peptide" evidence="6">
    <location>
        <begin position="1"/>
        <end position="22"/>
    </location>
</feature>
<dbReference type="PRINTS" id="PR01021">
    <property type="entry name" value="OMPADOMAIN"/>
</dbReference>
<feature type="domain" description="OmpA-like" evidence="7">
    <location>
        <begin position="150"/>
        <end position="267"/>
    </location>
</feature>
<comment type="caution">
    <text evidence="8">The sequence shown here is derived from an EMBL/GenBank/DDBJ whole genome shotgun (WGS) entry which is preliminary data.</text>
</comment>
<keyword evidence="3" id="KW-0998">Cell outer membrane</keyword>
<evidence type="ECO:0000256" key="5">
    <source>
        <dbReference type="SAM" id="Coils"/>
    </source>
</evidence>